<sequence length="61" mass="6871">MRVRGRRSVPIEALLDRCQQVVLTVTQLKTASANLWKVRSAAELRLIDSIPRKDAPLLFGI</sequence>
<dbReference type="EMBL" id="KE525339">
    <property type="protein sequence ID" value="KFB48283.1"/>
    <property type="molecule type" value="Genomic_DNA"/>
</dbReference>
<reference evidence="2" key="2">
    <citation type="submission" date="2020-05" db="UniProtKB">
        <authorList>
            <consortium name="EnsemblMetazoa"/>
        </authorList>
    </citation>
    <scope>IDENTIFICATION</scope>
</reference>
<name>A0A084WDI9_ANOSI</name>
<keyword evidence="3" id="KW-1185">Reference proteome</keyword>
<protein>
    <submittedName>
        <fullName evidence="1 2">Uncharacterized protein</fullName>
    </submittedName>
</protein>
<evidence type="ECO:0000313" key="1">
    <source>
        <dbReference type="EMBL" id="KFB48283.1"/>
    </source>
</evidence>
<dbReference type="VEuPathDB" id="VectorBase:ASIC016410"/>
<reference evidence="1 3" key="1">
    <citation type="journal article" date="2014" name="BMC Genomics">
        <title>Genome sequence of Anopheles sinensis provides insight into genetics basis of mosquito competence for malaria parasites.</title>
        <authorList>
            <person name="Zhou D."/>
            <person name="Zhang D."/>
            <person name="Ding G."/>
            <person name="Shi L."/>
            <person name="Hou Q."/>
            <person name="Ye Y."/>
            <person name="Xu Y."/>
            <person name="Zhou H."/>
            <person name="Xiong C."/>
            <person name="Li S."/>
            <person name="Yu J."/>
            <person name="Hong S."/>
            <person name="Yu X."/>
            <person name="Zou P."/>
            <person name="Chen C."/>
            <person name="Chang X."/>
            <person name="Wang W."/>
            <person name="Lv Y."/>
            <person name="Sun Y."/>
            <person name="Ma L."/>
            <person name="Shen B."/>
            <person name="Zhu C."/>
        </authorList>
    </citation>
    <scope>NUCLEOTIDE SEQUENCE [LARGE SCALE GENOMIC DNA]</scope>
</reference>
<dbReference type="EMBL" id="ATLV01023029">
    <property type="status" value="NOT_ANNOTATED_CDS"/>
    <property type="molecule type" value="Genomic_DNA"/>
</dbReference>
<organism evidence="1">
    <name type="scientific">Anopheles sinensis</name>
    <name type="common">Mosquito</name>
    <dbReference type="NCBI Taxonomy" id="74873"/>
    <lineage>
        <taxon>Eukaryota</taxon>
        <taxon>Metazoa</taxon>
        <taxon>Ecdysozoa</taxon>
        <taxon>Arthropoda</taxon>
        <taxon>Hexapoda</taxon>
        <taxon>Insecta</taxon>
        <taxon>Pterygota</taxon>
        <taxon>Neoptera</taxon>
        <taxon>Endopterygota</taxon>
        <taxon>Diptera</taxon>
        <taxon>Nematocera</taxon>
        <taxon>Culicoidea</taxon>
        <taxon>Culicidae</taxon>
        <taxon>Anophelinae</taxon>
        <taxon>Anopheles</taxon>
    </lineage>
</organism>
<dbReference type="Proteomes" id="UP000030765">
    <property type="component" value="Unassembled WGS sequence"/>
</dbReference>
<evidence type="ECO:0000313" key="3">
    <source>
        <dbReference type="Proteomes" id="UP000030765"/>
    </source>
</evidence>
<dbReference type="AlphaFoldDB" id="A0A084WDI9"/>
<evidence type="ECO:0000313" key="2">
    <source>
        <dbReference type="EnsemblMetazoa" id="ASIC016410-PA"/>
    </source>
</evidence>
<dbReference type="EnsemblMetazoa" id="ASIC016410-RA">
    <property type="protein sequence ID" value="ASIC016410-PA"/>
    <property type="gene ID" value="ASIC016410"/>
</dbReference>
<gene>
    <name evidence="1" type="ORF">ZHAS_00016410</name>
</gene>
<proteinExistence type="predicted"/>
<accession>A0A084WDI9</accession>